<protein>
    <submittedName>
        <fullName evidence="4">Uncharacterized protein</fullName>
    </submittedName>
</protein>
<dbReference type="InterPro" id="IPR056125">
    <property type="entry name" value="DUF7708"/>
</dbReference>
<dbReference type="PANTHER" id="PTHR40619:SF3">
    <property type="entry name" value="FUNGAL STAND N-TERMINAL GOODBYE DOMAIN-CONTAINING PROTEIN"/>
    <property type="match status" value="1"/>
</dbReference>
<feature type="domain" description="Nephrocystin 3-like N-terminal" evidence="3">
    <location>
        <begin position="379"/>
        <end position="534"/>
    </location>
</feature>
<dbReference type="EMBL" id="JAJTJA010000002">
    <property type="protein sequence ID" value="KAH8704255.1"/>
    <property type="molecule type" value="Genomic_DNA"/>
</dbReference>
<keyword evidence="1" id="KW-0677">Repeat</keyword>
<dbReference type="Pfam" id="PF24883">
    <property type="entry name" value="NPHP3_N"/>
    <property type="match status" value="1"/>
</dbReference>
<comment type="caution">
    <text evidence="4">The sequence shown here is derived from an EMBL/GenBank/DDBJ whole genome shotgun (WGS) entry which is preliminary data.</text>
</comment>
<dbReference type="GeneID" id="70251942"/>
<keyword evidence="5" id="KW-1185">Reference proteome</keyword>
<name>A0AAD4Q5R8_9EURO</name>
<evidence type="ECO:0000259" key="3">
    <source>
        <dbReference type="Pfam" id="PF24883"/>
    </source>
</evidence>
<dbReference type="Pfam" id="PF24809">
    <property type="entry name" value="DUF7708"/>
    <property type="match status" value="1"/>
</dbReference>
<evidence type="ECO:0000256" key="1">
    <source>
        <dbReference type="ARBA" id="ARBA00022737"/>
    </source>
</evidence>
<gene>
    <name evidence="4" type="ORF">BGW36DRAFT_444961</name>
</gene>
<dbReference type="Proteomes" id="UP001201262">
    <property type="component" value="Unassembled WGS sequence"/>
</dbReference>
<evidence type="ECO:0000313" key="4">
    <source>
        <dbReference type="EMBL" id="KAH8704255.1"/>
    </source>
</evidence>
<dbReference type="AlphaFoldDB" id="A0AAD4Q5R8"/>
<organism evidence="4 5">
    <name type="scientific">Talaromyces proteolyticus</name>
    <dbReference type="NCBI Taxonomy" id="1131652"/>
    <lineage>
        <taxon>Eukaryota</taxon>
        <taxon>Fungi</taxon>
        <taxon>Dikarya</taxon>
        <taxon>Ascomycota</taxon>
        <taxon>Pezizomycotina</taxon>
        <taxon>Eurotiomycetes</taxon>
        <taxon>Eurotiomycetidae</taxon>
        <taxon>Eurotiales</taxon>
        <taxon>Trichocomaceae</taxon>
        <taxon>Talaromyces</taxon>
        <taxon>Talaromyces sect. Bacilispori</taxon>
    </lineage>
</organism>
<feature type="domain" description="DUF7708" evidence="2">
    <location>
        <begin position="149"/>
        <end position="278"/>
    </location>
</feature>
<dbReference type="RefSeq" id="XP_046077273.1">
    <property type="nucleotide sequence ID" value="XM_046221655.1"/>
</dbReference>
<evidence type="ECO:0000259" key="2">
    <source>
        <dbReference type="Pfam" id="PF24809"/>
    </source>
</evidence>
<dbReference type="InterPro" id="IPR056884">
    <property type="entry name" value="NPHP3-like_N"/>
</dbReference>
<accession>A0AAD4Q5R8</accession>
<sequence length="605" mass="68801">MSSTIHDAVGRMKVSLRNNRDLPPVRLSNVAKEFVDNRVEINGCRAIDLPVADGSSPIDKARKELPVDEADIVDPHEDIHCKHFAEVLQSFENALPDKYKTRFKLQDKHSWSEVIEEASIAEMKYKKKSSESPFGKVRGFFRSLQKRSAIIENWLDLLPTQSQYGSLICGGIKMILRAATRMDEVKEFIFKALATIPDEVEKAQLMIDYNQDLQAFSRLYNRVSSLYSTIFGILEHIITWYGQKCAPRYFKAIIQQSSYEKVLEDKIKEFKEVVSSVMSEALLCGMNRFQVMDARLQEILDCVYGVVLSNPRINPQTGQMLQPQPIPKQVQRGKAISRQSLCESILRYDGDIPLTDLTVVMHRGTELSLEEQDRIVYVINSESLRNWLLEPTKATLLISGHSEDFGSGISSMSFLAAHVVQSTRQAQKNRPICLHWFTHQHRDTRKDADANVHGIIRHLIGQLLHARTGFDLYFIKRSTAILMRENDLKVLCDVFDQLIFQLPQKTVTFCVLDWLACLEYHERTEVQYLLKRLRAIARHTSGEGSLFKLLLTHPGGAFRAAAIFSPEEALDVPEAGDGNRMGFNSLMWNAKVGGNINQLSLKSTQ</sequence>
<proteinExistence type="predicted"/>
<dbReference type="PANTHER" id="PTHR40619">
    <property type="entry name" value="FUNGAL STAND N-TERMINAL GOODBYE DOMAIN-CONTAINING PROTEIN"/>
    <property type="match status" value="1"/>
</dbReference>
<reference evidence="4" key="1">
    <citation type="submission" date="2021-12" db="EMBL/GenBank/DDBJ databases">
        <title>Convergent genome expansion in fungi linked to evolution of root-endophyte symbiosis.</title>
        <authorList>
            <consortium name="DOE Joint Genome Institute"/>
            <person name="Ke Y.-H."/>
            <person name="Bonito G."/>
            <person name="Liao H.-L."/>
            <person name="Looney B."/>
            <person name="Rojas-Flechas A."/>
            <person name="Nash J."/>
            <person name="Hameed K."/>
            <person name="Schadt C."/>
            <person name="Martin F."/>
            <person name="Crous P.W."/>
            <person name="Miettinen O."/>
            <person name="Magnuson J.K."/>
            <person name="Labbe J."/>
            <person name="Jacobson D."/>
            <person name="Doktycz M.J."/>
            <person name="Veneault-Fourrey C."/>
            <person name="Kuo A."/>
            <person name="Mondo S."/>
            <person name="Calhoun S."/>
            <person name="Riley R."/>
            <person name="Ohm R."/>
            <person name="LaButti K."/>
            <person name="Andreopoulos B."/>
            <person name="Pangilinan J."/>
            <person name="Nolan M."/>
            <person name="Tritt A."/>
            <person name="Clum A."/>
            <person name="Lipzen A."/>
            <person name="Daum C."/>
            <person name="Barry K."/>
            <person name="Grigoriev I.V."/>
            <person name="Vilgalys R."/>
        </authorList>
    </citation>
    <scope>NUCLEOTIDE SEQUENCE</scope>
    <source>
        <strain evidence="4">PMI_201</strain>
    </source>
</reference>
<evidence type="ECO:0000313" key="5">
    <source>
        <dbReference type="Proteomes" id="UP001201262"/>
    </source>
</evidence>